<accession>A0A4V2JYH7</accession>
<proteinExistence type="predicted"/>
<dbReference type="AlphaFoldDB" id="A0A4V2JYH7"/>
<feature type="non-terminal residue" evidence="1">
    <location>
        <position position="1"/>
    </location>
</feature>
<sequence>DSEKWTAYELIIKMKDCKSYLHKTHSNYCTHIEHKRRMRLKGESLTSSIVAFIQKPSTHLLTSDKRCRSIALGSLQSIAC</sequence>
<gene>
    <name evidence="1" type="ORF">BD311DRAFT_679341</name>
</gene>
<dbReference type="OrthoDB" id="2765126at2759"/>
<reference evidence="1" key="1">
    <citation type="submission" date="2019-01" db="EMBL/GenBank/DDBJ databases">
        <title>Draft genome sequences of three monokaryotic isolates of the white-rot basidiomycete fungus Dichomitus squalens.</title>
        <authorList>
            <consortium name="DOE Joint Genome Institute"/>
            <person name="Lopez S.C."/>
            <person name="Andreopoulos B."/>
            <person name="Pangilinan J."/>
            <person name="Lipzen A."/>
            <person name="Riley R."/>
            <person name="Ahrendt S."/>
            <person name="Ng V."/>
            <person name="Barry K."/>
            <person name="Daum C."/>
            <person name="Grigoriev I.V."/>
            <person name="Hilden K.S."/>
            <person name="Makela M.R."/>
            <person name="de Vries R.P."/>
        </authorList>
    </citation>
    <scope>NUCLEOTIDE SEQUENCE [LARGE SCALE GENOMIC DNA]</scope>
    <source>
        <strain evidence="1">OM18370.1</strain>
    </source>
</reference>
<name>A0A4V2JYH7_9APHY</name>
<protein>
    <submittedName>
        <fullName evidence="1">Uncharacterized protein</fullName>
    </submittedName>
</protein>
<evidence type="ECO:0000313" key="1">
    <source>
        <dbReference type="EMBL" id="TBU21113.1"/>
    </source>
</evidence>
<dbReference type="EMBL" id="ML143739">
    <property type="protein sequence ID" value="TBU21113.1"/>
    <property type="molecule type" value="Genomic_DNA"/>
</dbReference>
<organism evidence="1">
    <name type="scientific">Dichomitus squalens</name>
    <dbReference type="NCBI Taxonomy" id="114155"/>
    <lineage>
        <taxon>Eukaryota</taxon>
        <taxon>Fungi</taxon>
        <taxon>Dikarya</taxon>
        <taxon>Basidiomycota</taxon>
        <taxon>Agaricomycotina</taxon>
        <taxon>Agaricomycetes</taxon>
        <taxon>Polyporales</taxon>
        <taxon>Polyporaceae</taxon>
        <taxon>Dichomitus</taxon>
    </lineage>
</organism>
<dbReference type="Proteomes" id="UP000292957">
    <property type="component" value="Unassembled WGS sequence"/>
</dbReference>